<keyword evidence="2" id="KW-1185">Reference proteome</keyword>
<evidence type="ECO:0000313" key="2">
    <source>
        <dbReference type="Proteomes" id="UP000294835"/>
    </source>
</evidence>
<organism evidence="1 2">
    <name type="scientific">Rhodovulum marinum</name>
    <dbReference type="NCBI Taxonomy" id="320662"/>
    <lineage>
        <taxon>Bacteria</taxon>
        <taxon>Pseudomonadati</taxon>
        <taxon>Pseudomonadota</taxon>
        <taxon>Alphaproteobacteria</taxon>
        <taxon>Rhodobacterales</taxon>
        <taxon>Paracoccaceae</taxon>
        <taxon>Rhodovulum</taxon>
    </lineage>
</organism>
<name>A0A4R2PW48_9RHOB</name>
<dbReference type="OrthoDB" id="9762853at2"/>
<dbReference type="Proteomes" id="UP000294835">
    <property type="component" value="Unassembled WGS sequence"/>
</dbReference>
<dbReference type="EMBL" id="SLXP01000008">
    <property type="protein sequence ID" value="TCP40187.1"/>
    <property type="molecule type" value="Genomic_DNA"/>
</dbReference>
<protein>
    <submittedName>
        <fullName evidence="1">Uncharacterized protein</fullName>
    </submittedName>
</protein>
<dbReference type="AlphaFoldDB" id="A0A4R2PW48"/>
<accession>A0A4R2PW48</accession>
<gene>
    <name evidence="1" type="ORF">EV662_10861</name>
</gene>
<reference evidence="1 2" key="1">
    <citation type="submission" date="2019-03" db="EMBL/GenBank/DDBJ databases">
        <title>Genomic Encyclopedia of Type Strains, Phase IV (KMG-IV): sequencing the most valuable type-strain genomes for metagenomic binning, comparative biology and taxonomic classification.</title>
        <authorList>
            <person name="Goeker M."/>
        </authorList>
    </citation>
    <scope>NUCLEOTIDE SEQUENCE [LARGE SCALE GENOMIC DNA]</scope>
    <source>
        <strain evidence="1 2">DSM 18063</strain>
    </source>
</reference>
<comment type="caution">
    <text evidence="1">The sequence shown here is derived from an EMBL/GenBank/DDBJ whole genome shotgun (WGS) entry which is preliminary data.</text>
</comment>
<sequence length="647" mass="69617">MVLALRSDPELLAAFGLDGNKARLDAIAREVGALAANRGARPSLALLYEVLARNVLDLDPLRVLLGRIVALALVEREPLPEGAYWDMLQSKIDTCRDRLGAQTADGSSASMIFETFARTPDGRLVYTLDDIFQKLLGDAFTLRLTTPAGPRAATWTQILPHAEPGAGGLCFRMKLDAARPPVTAPEGAEAPVLSIRAADSARICPVSIFERYRVTAIGFYVRAEGLTDVFAFSDAGPVATDQTFLPFGPRPVDGASFTIGASELARKPVTEIGLGLTWAALPGAGAGFGAQYRHYPDIDALPNPKLRVDYLGGEGWTALTEAPVPGQPVPAAAPVTPREFRSRQTMRAGAVRLTLSGTADGFHAGRYPLALVRAMRTQRLPFVQRPVPPEPFVPRAAGLTLSYAAADRIELNAPDTADPGERAVQVSPFGRVELFPRRTRPEVTLFPPRLGYGHLFIELDGPHATGPLALLFDIAASGHLRLVPDPNPIAWFYLTAAGWAALPATAVLSDSTAGLMRSGLVMIDLPEDAARNAPDMPGKGVWMAAVATRPGLDAFPALSMVATNGLRVIRAEDGTRPAPDGPARAWSFETPRPGLGAMREIALPAAIRPPETDRHYIARVSERLRHRKRAVTPWDMERMVPEEFPEV</sequence>
<evidence type="ECO:0000313" key="1">
    <source>
        <dbReference type="EMBL" id="TCP40187.1"/>
    </source>
</evidence>
<proteinExistence type="predicted"/>